<dbReference type="SUPFAM" id="SSF52540">
    <property type="entry name" value="P-loop containing nucleoside triphosphate hydrolases"/>
    <property type="match status" value="1"/>
</dbReference>
<keyword evidence="3" id="KW-0804">Transcription</keyword>
<dbReference type="Pfam" id="PF00196">
    <property type="entry name" value="GerE"/>
    <property type="match status" value="1"/>
</dbReference>
<dbReference type="InterPro" id="IPR027417">
    <property type="entry name" value="P-loop_NTPase"/>
</dbReference>
<keyword evidence="2" id="KW-0238">DNA-binding</keyword>
<name>A0A0H4I1T5_9GAMM</name>
<dbReference type="Gene3D" id="1.10.10.10">
    <property type="entry name" value="Winged helix-like DNA-binding domain superfamily/Winged helix DNA-binding domain"/>
    <property type="match status" value="1"/>
</dbReference>
<dbReference type="KEGG" id="mpq:ABA45_04550"/>
<dbReference type="Gene3D" id="1.25.40.10">
    <property type="entry name" value="Tetratricopeptide repeat domain"/>
    <property type="match status" value="1"/>
</dbReference>
<dbReference type="PANTHER" id="PTHR44688:SF16">
    <property type="entry name" value="DNA-BINDING TRANSCRIPTIONAL ACTIVATOR DEVR_DOSR"/>
    <property type="match status" value="1"/>
</dbReference>
<dbReference type="PROSITE" id="PS50043">
    <property type="entry name" value="HTH_LUXR_2"/>
    <property type="match status" value="1"/>
</dbReference>
<dbReference type="SUPFAM" id="SSF46894">
    <property type="entry name" value="C-terminal effector domain of the bipartite response regulators"/>
    <property type="match status" value="1"/>
</dbReference>
<dbReference type="GO" id="GO:0006355">
    <property type="term" value="P:regulation of DNA-templated transcription"/>
    <property type="evidence" value="ECO:0007669"/>
    <property type="project" value="InterPro"/>
</dbReference>
<keyword evidence="6" id="KW-1185">Reference proteome</keyword>
<dbReference type="Proteomes" id="UP000036406">
    <property type="component" value="Chromosome"/>
</dbReference>
<dbReference type="STRING" id="330734.ABA45_04550"/>
<dbReference type="Pfam" id="PF17874">
    <property type="entry name" value="TPR_MalT"/>
    <property type="match status" value="1"/>
</dbReference>
<dbReference type="Gene3D" id="3.40.50.300">
    <property type="entry name" value="P-loop containing nucleotide triphosphate hydrolases"/>
    <property type="match status" value="1"/>
</dbReference>
<accession>A0A0H4I1T5</accession>
<evidence type="ECO:0000256" key="1">
    <source>
        <dbReference type="ARBA" id="ARBA00023015"/>
    </source>
</evidence>
<dbReference type="SUPFAM" id="SSF48452">
    <property type="entry name" value="TPR-like"/>
    <property type="match status" value="1"/>
</dbReference>
<protein>
    <submittedName>
        <fullName evidence="5">LuxR family transcriptional regulator</fullName>
    </submittedName>
</protein>
<evidence type="ECO:0000259" key="4">
    <source>
        <dbReference type="PROSITE" id="PS50043"/>
    </source>
</evidence>
<sequence>MKQVEKGKAANDEFQTANSALQRGERVRELLQQRVKLPFDEKHLQGLLVRPELNQLLMGSVVPAGLLNIYGPCGYGKSAAATQALLASDFSFARIRWVTLSAQDNAPERFLMLLAVVLNQPEPLHSGAFADGLQWLLAATERPDSARLLPQVLVLDNLDAISNPAALALLQQLVDNLPAQLCLLGISRGPLAISTHSLELQNRFNSLGPDKLEFSRSEVFEFFASELQQQTLTTVSVDNLYSLTEGWPTPLALYRGELRSSRERKALQDTASIQRFLADAVLGHYTNAQLLALRALAELDVFSDDLFASLADTTTELALSPSQTALAQATPTPVTLSQLVPSQAVERGLPAKLMAGRGRWYRLNPLLLDWLQTPVLNGGAQRMLRVSEWFAQRRQYSEGLKYALMSADVGQIRRMAAEGSEALLLGQDTASLLRLRCSLPAPALAANPRLRLVFGWVHAIGGQCRQATELIEHLGKVGTHDIPLGRIQALQAFIARGQGQVEPALVLAEAALEDSELSIQGQLVTQLVRSSALCALGRFADARQASREAARLARQAGDTGSEALAVYAHARIELSKGELRHTEHLLRSSLDTAMQELARPARVGEIRLQLNLALVLWHQGRYQDVDRVLAVCTRQAEQTRDLGLLMAMCLRVLICRSQSHFDEAFAWIARAERTMQSWQVDGELYVPVLEALKASCWLGQRETDRAAQAMAKIVPYRQAGYSPELFPTMPGLMDCLQVRIAMARGEYGAARTQLSGLRAGYRDSVPMGVDMHMSLLDVALLAREKSPAQAVKRLVSIVELAAKEHFISPFTELKQELEPLLRQTSDQLPTGVFSDALVKLFGIKAATSATRVIVPLAEPISEREKGVLECIARGLSNQEVADKLHISLHTVKTHARRINAKLGVKSRTQAIVRARELGVL</sequence>
<dbReference type="GO" id="GO:0003677">
    <property type="term" value="F:DNA binding"/>
    <property type="evidence" value="ECO:0007669"/>
    <property type="project" value="UniProtKB-KW"/>
</dbReference>
<dbReference type="InterPro" id="IPR041617">
    <property type="entry name" value="TPR_MalT"/>
</dbReference>
<dbReference type="InterPro" id="IPR016032">
    <property type="entry name" value="Sig_transdc_resp-reg_C-effctor"/>
</dbReference>
<dbReference type="AlphaFoldDB" id="A0A0H4I1T5"/>
<dbReference type="PRINTS" id="PR00038">
    <property type="entry name" value="HTHLUXR"/>
</dbReference>
<reference evidence="5 6" key="1">
    <citation type="submission" date="2015-05" db="EMBL/GenBank/DDBJ databases">
        <title>Complete genome of Marinobacter psychrophilus strain 20041T isolated from sea-ice of the Canadian Basin.</title>
        <authorList>
            <person name="Song L."/>
            <person name="Ren L."/>
            <person name="Yu Y."/>
            <person name="Wang X."/>
        </authorList>
    </citation>
    <scope>NUCLEOTIDE SEQUENCE [LARGE SCALE GENOMIC DNA]</scope>
    <source>
        <strain evidence="5 6">20041</strain>
    </source>
</reference>
<dbReference type="InterPro" id="IPR000792">
    <property type="entry name" value="Tscrpt_reg_LuxR_C"/>
</dbReference>
<dbReference type="InterPro" id="IPR011990">
    <property type="entry name" value="TPR-like_helical_dom_sf"/>
</dbReference>
<organism evidence="5 6">
    <name type="scientific">Marinobacter psychrophilus</name>
    <dbReference type="NCBI Taxonomy" id="330734"/>
    <lineage>
        <taxon>Bacteria</taxon>
        <taxon>Pseudomonadati</taxon>
        <taxon>Pseudomonadota</taxon>
        <taxon>Gammaproteobacteria</taxon>
        <taxon>Pseudomonadales</taxon>
        <taxon>Marinobacteraceae</taxon>
        <taxon>Marinobacter</taxon>
    </lineage>
</organism>
<dbReference type="PROSITE" id="PS00622">
    <property type="entry name" value="HTH_LUXR_1"/>
    <property type="match status" value="1"/>
</dbReference>
<dbReference type="SMART" id="SM00421">
    <property type="entry name" value="HTH_LUXR"/>
    <property type="match status" value="1"/>
</dbReference>
<proteinExistence type="predicted"/>
<dbReference type="InterPro" id="IPR036388">
    <property type="entry name" value="WH-like_DNA-bd_sf"/>
</dbReference>
<evidence type="ECO:0000256" key="3">
    <source>
        <dbReference type="ARBA" id="ARBA00023163"/>
    </source>
</evidence>
<dbReference type="PANTHER" id="PTHR44688">
    <property type="entry name" value="DNA-BINDING TRANSCRIPTIONAL ACTIVATOR DEVR_DOSR"/>
    <property type="match status" value="1"/>
</dbReference>
<evidence type="ECO:0000256" key="2">
    <source>
        <dbReference type="ARBA" id="ARBA00023125"/>
    </source>
</evidence>
<evidence type="ECO:0000313" key="6">
    <source>
        <dbReference type="Proteomes" id="UP000036406"/>
    </source>
</evidence>
<gene>
    <name evidence="5" type="ORF">ABA45_04550</name>
</gene>
<dbReference type="PATRIC" id="fig|330734.3.peg.969"/>
<feature type="domain" description="HTH luxR-type" evidence="4">
    <location>
        <begin position="853"/>
        <end position="918"/>
    </location>
</feature>
<dbReference type="EMBL" id="CP011494">
    <property type="protein sequence ID" value="AKO51778.1"/>
    <property type="molecule type" value="Genomic_DNA"/>
</dbReference>
<evidence type="ECO:0000313" key="5">
    <source>
        <dbReference type="EMBL" id="AKO51778.1"/>
    </source>
</evidence>
<keyword evidence="1" id="KW-0805">Transcription regulation</keyword>
<dbReference type="CDD" id="cd06170">
    <property type="entry name" value="LuxR_C_like"/>
    <property type="match status" value="1"/>
</dbReference>